<dbReference type="PANTHER" id="PTHR11046">
    <property type="entry name" value="OLIGORIBONUCLEASE, MITOCHONDRIAL"/>
    <property type="match status" value="1"/>
</dbReference>
<accession>A0A8S3RLC8</accession>
<evidence type="ECO:0000313" key="3">
    <source>
        <dbReference type="EMBL" id="CAG2207759.1"/>
    </source>
</evidence>
<dbReference type="GO" id="GO:0000175">
    <property type="term" value="F:3'-5'-RNA exonuclease activity"/>
    <property type="evidence" value="ECO:0007669"/>
    <property type="project" value="InterPro"/>
</dbReference>
<reference evidence="3" key="1">
    <citation type="submission" date="2021-03" db="EMBL/GenBank/DDBJ databases">
        <authorList>
            <person name="Bekaert M."/>
        </authorList>
    </citation>
    <scope>NUCLEOTIDE SEQUENCE</scope>
</reference>
<keyword evidence="4" id="KW-1185">Reference proteome</keyword>
<gene>
    <name evidence="3" type="ORF">MEDL_21984</name>
</gene>
<feature type="coiled-coil region" evidence="2">
    <location>
        <begin position="94"/>
        <end position="193"/>
    </location>
</feature>
<dbReference type="OrthoDB" id="6064891at2759"/>
<evidence type="ECO:0000256" key="1">
    <source>
        <dbReference type="ARBA" id="ARBA00022722"/>
    </source>
</evidence>
<dbReference type="PANTHER" id="PTHR11046:SF25">
    <property type="match status" value="1"/>
</dbReference>
<dbReference type="Proteomes" id="UP000683360">
    <property type="component" value="Unassembled WGS sequence"/>
</dbReference>
<evidence type="ECO:0000313" key="4">
    <source>
        <dbReference type="Proteomes" id="UP000683360"/>
    </source>
</evidence>
<name>A0A8S3RLC8_MYTED</name>
<protein>
    <submittedName>
        <fullName evidence="3">Uncharacterized protein</fullName>
    </submittedName>
</protein>
<dbReference type="InterPro" id="IPR022894">
    <property type="entry name" value="Oligoribonuclease"/>
</dbReference>
<sequence>MAKITNKIVKEIYDRLNGNVKKLHVALCDVAGVHIDTVNAYSLQIKARRVAHFMKKLGYHGGERFITYSLRQFKLPKLVLSKLPNTCITGDIKHNSQERIILNLERQIQNWRNKWRNLNLSKINQKIKRQSCTISRLQQQVKNLKFEKNKGKIEHAVESVEKGVQCNTLKGLISDLHSEIDNLHSELNSDENKNIGIETITDKQLSVRLSEKGKPYDENIRKVYYEFLSRNIGLQHIQPIIRTVLSLVNYEINELPSVSTASKMMHELGSVSRHHIEDEFKNDKNLTMHRDATTKKGRHIYGVGYSTESGKILTAGIREVSDGKAETYVKNTKEILNDISESTNFLEKTANFMTDRSATEIKTNRLLNAENNATGTCMDNNINEFRCAVHPVLQFADICQKEIMKFESNIGFCAASDSKSSSDSKTLTLLRFVSKLFYKDGSGDPLYASIYMKDKGIKSIPVMNFRGNRFNVLFFNAAGTFYLASHLVQYFENSKSTLNFTHRYILKALKDDRILAICRALGIISKTITEPYLNRASDESSTAISMGNVYNRLIDVLKCCEENPYLMLKNDISLFSDHPHS</sequence>
<dbReference type="AlphaFoldDB" id="A0A8S3RLC8"/>
<keyword evidence="1" id="KW-0540">Nuclease</keyword>
<comment type="caution">
    <text evidence="3">The sequence shown here is derived from an EMBL/GenBank/DDBJ whole genome shotgun (WGS) entry which is preliminary data.</text>
</comment>
<evidence type="ECO:0000256" key="2">
    <source>
        <dbReference type="SAM" id="Coils"/>
    </source>
</evidence>
<keyword evidence="1" id="KW-0378">Hydrolase</keyword>
<proteinExistence type="predicted"/>
<keyword evidence="2" id="KW-0175">Coiled coil</keyword>
<dbReference type="EMBL" id="CAJPWZ010001090">
    <property type="protein sequence ID" value="CAG2207759.1"/>
    <property type="molecule type" value="Genomic_DNA"/>
</dbReference>
<organism evidence="3 4">
    <name type="scientific">Mytilus edulis</name>
    <name type="common">Blue mussel</name>
    <dbReference type="NCBI Taxonomy" id="6550"/>
    <lineage>
        <taxon>Eukaryota</taxon>
        <taxon>Metazoa</taxon>
        <taxon>Spiralia</taxon>
        <taxon>Lophotrochozoa</taxon>
        <taxon>Mollusca</taxon>
        <taxon>Bivalvia</taxon>
        <taxon>Autobranchia</taxon>
        <taxon>Pteriomorphia</taxon>
        <taxon>Mytilida</taxon>
        <taxon>Mytiloidea</taxon>
        <taxon>Mytilidae</taxon>
        <taxon>Mytilinae</taxon>
        <taxon>Mytilus</taxon>
    </lineage>
</organism>